<sequence>MTDPQTGRDGRLLIDGDRATLAFERRLPFPIDVVWAAITDPAQRCRWFGETTIDAREGGLIDMVADGPPLCRNENG</sequence>
<dbReference type="EMBL" id="AP022570">
    <property type="protein sequence ID" value="BBX52621.1"/>
    <property type="molecule type" value="Genomic_DNA"/>
</dbReference>
<evidence type="ECO:0000313" key="4">
    <source>
        <dbReference type="Proteomes" id="UP000466785"/>
    </source>
</evidence>
<gene>
    <name evidence="3" type="ORF">MPOR_36470</name>
</gene>
<dbReference type="Proteomes" id="UP000466785">
    <property type="component" value="Chromosome"/>
</dbReference>
<keyword evidence="4" id="KW-1185">Reference proteome</keyword>
<dbReference type="AlphaFoldDB" id="A0A6N4VDD1"/>
<evidence type="ECO:0000259" key="2">
    <source>
        <dbReference type="Pfam" id="PF08327"/>
    </source>
</evidence>
<comment type="similarity">
    <text evidence="1">Belongs to the AHA1 family.</text>
</comment>
<protein>
    <recommendedName>
        <fullName evidence="2">Activator of Hsp90 ATPase homologue 1/2-like C-terminal domain-containing protein</fullName>
    </recommendedName>
</protein>
<evidence type="ECO:0000313" key="3">
    <source>
        <dbReference type="EMBL" id="BBX52621.1"/>
    </source>
</evidence>
<dbReference type="SUPFAM" id="SSF55961">
    <property type="entry name" value="Bet v1-like"/>
    <property type="match status" value="1"/>
</dbReference>
<name>A0A6N4VDD1_9MYCO</name>
<feature type="domain" description="Activator of Hsp90 ATPase homologue 1/2-like C-terminal" evidence="2">
    <location>
        <begin position="29"/>
        <end position="65"/>
    </location>
</feature>
<accession>A0A6N4VDD1</accession>
<proteinExistence type="inferred from homology"/>
<dbReference type="Pfam" id="PF08327">
    <property type="entry name" value="AHSA1"/>
    <property type="match status" value="1"/>
</dbReference>
<dbReference type="KEGG" id="mpof:MPOR_36470"/>
<dbReference type="InterPro" id="IPR013538">
    <property type="entry name" value="ASHA1/2-like_C"/>
</dbReference>
<reference evidence="3 4" key="1">
    <citation type="journal article" date="2019" name="Emerg. Microbes Infect.">
        <title>Comprehensive subspecies identification of 175 nontuberculous mycobacteria species based on 7547 genomic profiles.</title>
        <authorList>
            <person name="Matsumoto Y."/>
            <person name="Kinjo T."/>
            <person name="Motooka D."/>
            <person name="Nabeya D."/>
            <person name="Jung N."/>
            <person name="Uechi K."/>
            <person name="Horii T."/>
            <person name="Iida T."/>
            <person name="Fujita J."/>
            <person name="Nakamura S."/>
        </authorList>
    </citation>
    <scope>NUCLEOTIDE SEQUENCE [LARGE SCALE GENOMIC DNA]</scope>
    <source>
        <strain evidence="3 4">JCM 12603</strain>
    </source>
</reference>
<dbReference type="Gene3D" id="3.30.530.20">
    <property type="match status" value="1"/>
</dbReference>
<evidence type="ECO:0000256" key="1">
    <source>
        <dbReference type="ARBA" id="ARBA00006817"/>
    </source>
</evidence>
<organism evidence="3 4">
    <name type="scientific">Mycolicibacterium poriferae</name>
    <dbReference type="NCBI Taxonomy" id="39694"/>
    <lineage>
        <taxon>Bacteria</taxon>
        <taxon>Bacillati</taxon>
        <taxon>Actinomycetota</taxon>
        <taxon>Actinomycetes</taxon>
        <taxon>Mycobacteriales</taxon>
        <taxon>Mycobacteriaceae</taxon>
        <taxon>Mycolicibacterium</taxon>
    </lineage>
</organism>
<dbReference type="InterPro" id="IPR023393">
    <property type="entry name" value="START-like_dom_sf"/>
</dbReference>